<dbReference type="InterPro" id="IPR000700">
    <property type="entry name" value="PAS-assoc_C"/>
</dbReference>
<dbReference type="SMART" id="SM00091">
    <property type="entry name" value="PAS"/>
    <property type="match status" value="1"/>
</dbReference>
<dbReference type="PROSITE" id="PS50113">
    <property type="entry name" value="PAC"/>
    <property type="match status" value="1"/>
</dbReference>
<organism evidence="4 5">
    <name type="scientific">Aminivibrio pyruvatiphilus</name>
    <dbReference type="NCBI Taxonomy" id="1005740"/>
    <lineage>
        <taxon>Bacteria</taxon>
        <taxon>Thermotogati</taxon>
        <taxon>Synergistota</taxon>
        <taxon>Synergistia</taxon>
        <taxon>Synergistales</taxon>
        <taxon>Aminobacteriaceae</taxon>
        <taxon>Aminivibrio</taxon>
    </lineage>
</organism>
<dbReference type="InterPro" id="IPR000014">
    <property type="entry name" value="PAS"/>
</dbReference>
<name>A0A4R8M4F0_9BACT</name>
<reference evidence="4 5" key="1">
    <citation type="submission" date="2019-03" db="EMBL/GenBank/DDBJ databases">
        <title>Genomic Encyclopedia of Type Strains, Phase IV (KMG-IV): sequencing the most valuable type-strain genomes for metagenomic binning, comparative biology and taxonomic classification.</title>
        <authorList>
            <person name="Goeker M."/>
        </authorList>
    </citation>
    <scope>NUCLEOTIDE SEQUENCE [LARGE SCALE GENOMIC DNA]</scope>
    <source>
        <strain evidence="4 5">DSM 25964</strain>
    </source>
</reference>
<dbReference type="Gene3D" id="3.30.450.40">
    <property type="match status" value="1"/>
</dbReference>
<dbReference type="EMBL" id="SORI01000010">
    <property type="protein sequence ID" value="TDY59914.1"/>
    <property type="molecule type" value="Genomic_DNA"/>
</dbReference>
<dbReference type="SUPFAM" id="SSF55785">
    <property type="entry name" value="PYP-like sensor domain (PAS domain)"/>
    <property type="match status" value="1"/>
</dbReference>
<dbReference type="InterPro" id="IPR029016">
    <property type="entry name" value="GAF-like_dom_sf"/>
</dbReference>
<dbReference type="OrthoDB" id="5162at2"/>
<dbReference type="PROSITE" id="PS51832">
    <property type="entry name" value="HD_GYP"/>
    <property type="match status" value="1"/>
</dbReference>
<dbReference type="Proteomes" id="UP000295066">
    <property type="component" value="Unassembled WGS sequence"/>
</dbReference>
<dbReference type="InterPro" id="IPR037522">
    <property type="entry name" value="HD_GYP_dom"/>
</dbReference>
<accession>A0A4R8M4F0</accession>
<dbReference type="RefSeq" id="WP_133957758.1">
    <property type="nucleotide sequence ID" value="NZ_SORI01000010.1"/>
</dbReference>
<dbReference type="InterPro" id="IPR003607">
    <property type="entry name" value="HD/PDEase_dom"/>
</dbReference>
<evidence type="ECO:0000256" key="1">
    <source>
        <dbReference type="SAM" id="Phobius"/>
    </source>
</evidence>
<feature type="transmembrane region" description="Helical" evidence="1">
    <location>
        <begin position="347"/>
        <end position="368"/>
    </location>
</feature>
<dbReference type="Pfam" id="PF13487">
    <property type="entry name" value="HD_5"/>
    <property type="match status" value="1"/>
</dbReference>
<sequence>MAAPSRQGKKLLSVLVLLLPALLFPVWREPAAASENRKVVLLHTLSPDDEWTRRATDGILSVFSDSPVKAEFFIEYMDITSTFWSTHVDRLKDLLEAKYSSSPPAVVIATGNEAVSFALVNTTALFGGAPIVYCGLSNEYLFSVFPDSRGTGVRSAPAHALLISEIARLHPGASVAFVSDLTPAGLRDLSRLNSSLVNSGVRPRLIPLSGFSAGRLADSLRELPANTIIMLGTHTTLPDGNPMTMLDTLALILRNTSLPVYTLSEEGVRLGALASVAGKGYEKGRKAGEMAVRILSGEEVETIPPEKSTADHLIFDYRKMRLHSIPRSALSEKSVILNDPAEMAARYFPLTILYLGLFALLGGLAFFLKRKIAKRKSTEKNLRDRTEYWEQLFQRSPEGVVVYNEAGDVLETNPVFRSTFALSEEDLEGASITDLLPWEKGTLRPEDFFRDDRGESREVKIPDRDGIPIPATHLSFPLVSGSEKIFCSLVQDISKRKEMEKRLEERGLFQETLSAISSRFILSPSYHDAMRASLEDILILSKAKTAALYRLTGRKGILARETEVRSSAESPSMAGLFPSEQEEDFLWKSLLFREESVRPATLCLTDLPQNERKEWFPIAEKGISSVSVLPLFLRDSFQGFLALADPSPDWRENMAEPVFDILRNALAAAMERYQDEASLERNHRVINERFTGVILALCQVSELRDVSTSGHQRNVSALAEGLARRLGLPSETVLGVRYAGLVHDIGKLYIPAEILSKPSKLTAAEYELVKKHPEFGKDILSPLDFPWPLTEIILQHHERFDGTGYPLGVKKDGICIEARILAVADAFDAMTSERPYRKKHSPAQAMEEIRGLSGKAYDPEIVEALEAFCKENPS</sequence>
<evidence type="ECO:0000313" key="4">
    <source>
        <dbReference type="EMBL" id="TDY59914.1"/>
    </source>
</evidence>
<dbReference type="CDD" id="cd00130">
    <property type="entry name" value="PAS"/>
    <property type="match status" value="1"/>
</dbReference>
<keyword evidence="5" id="KW-1185">Reference proteome</keyword>
<dbReference type="Gene3D" id="3.30.450.20">
    <property type="entry name" value="PAS domain"/>
    <property type="match status" value="1"/>
</dbReference>
<evidence type="ECO:0000259" key="3">
    <source>
        <dbReference type="PROSITE" id="PS51832"/>
    </source>
</evidence>
<comment type="caution">
    <text evidence="4">The sequence shown here is derived from an EMBL/GenBank/DDBJ whole genome shotgun (WGS) entry which is preliminary data.</text>
</comment>
<dbReference type="Pfam" id="PF04392">
    <property type="entry name" value="ABC_sub_bind"/>
    <property type="match status" value="1"/>
</dbReference>
<dbReference type="AlphaFoldDB" id="A0A4R8M4F0"/>
<evidence type="ECO:0000313" key="5">
    <source>
        <dbReference type="Proteomes" id="UP000295066"/>
    </source>
</evidence>
<keyword evidence="1" id="KW-0812">Transmembrane</keyword>
<dbReference type="NCBIfam" id="TIGR00229">
    <property type="entry name" value="sensory_box"/>
    <property type="match status" value="1"/>
</dbReference>
<feature type="domain" description="HD-GYP" evidence="3">
    <location>
        <begin position="686"/>
        <end position="874"/>
    </location>
</feature>
<dbReference type="PANTHER" id="PTHR43155">
    <property type="entry name" value="CYCLIC DI-GMP PHOSPHODIESTERASE PA4108-RELATED"/>
    <property type="match status" value="1"/>
</dbReference>
<gene>
    <name evidence="4" type="ORF">C8D99_11041</name>
</gene>
<keyword evidence="1" id="KW-0472">Membrane</keyword>
<dbReference type="Pfam" id="PF13426">
    <property type="entry name" value="PAS_9"/>
    <property type="match status" value="1"/>
</dbReference>
<dbReference type="SMART" id="SM00471">
    <property type="entry name" value="HDc"/>
    <property type="match status" value="1"/>
</dbReference>
<dbReference type="PANTHER" id="PTHR43155:SF2">
    <property type="entry name" value="CYCLIC DI-GMP PHOSPHODIESTERASE PA4108"/>
    <property type="match status" value="1"/>
</dbReference>
<evidence type="ECO:0000259" key="2">
    <source>
        <dbReference type="PROSITE" id="PS50113"/>
    </source>
</evidence>
<proteinExistence type="predicted"/>
<dbReference type="CDD" id="cd00077">
    <property type="entry name" value="HDc"/>
    <property type="match status" value="1"/>
</dbReference>
<protein>
    <submittedName>
        <fullName evidence="4">PAS domain S-box-containing protein</fullName>
    </submittedName>
</protein>
<keyword evidence="1" id="KW-1133">Transmembrane helix</keyword>
<feature type="domain" description="PAC" evidence="2">
    <location>
        <begin position="455"/>
        <end position="505"/>
    </location>
</feature>
<dbReference type="Gene3D" id="1.10.3210.10">
    <property type="entry name" value="Hypothetical protein af1432"/>
    <property type="match status" value="1"/>
</dbReference>
<dbReference type="InterPro" id="IPR035965">
    <property type="entry name" value="PAS-like_dom_sf"/>
</dbReference>
<dbReference type="SUPFAM" id="SSF109604">
    <property type="entry name" value="HD-domain/PDEase-like"/>
    <property type="match status" value="1"/>
</dbReference>
<dbReference type="Gene3D" id="3.40.50.2300">
    <property type="match status" value="2"/>
</dbReference>
<dbReference type="InterPro" id="IPR007487">
    <property type="entry name" value="ABC_transpt-TYRBP-like"/>
</dbReference>